<sequence>MDLIVSILSKYGLQALALVLVMAGVYEAFHKSNVQTASGWESEMVTNVDGFFQGGLTSRNFSGLNNSVAIKAGLVPKGMMNGDGSTLKGPWANSYVTLTSTNNGMGFTATWVEVASDDCATFARSQSANMISVNGTSIDPTNSAAASSIAMACNAGASSSTATITFEHDS</sequence>
<dbReference type="InterPro" id="IPR007971">
    <property type="entry name" value="Bundlin"/>
</dbReference>
<keyword evidence="2" id="KW-1185">Reference proteome</keyword>
<dbReference type="RefSeq" id="WP_165992274.1">
    <property type="nucleotide sequence ID" value="NZ_JAMYZY010000018.1"/>
</dbReference>
<protein>
    <recommendedName>
        <fullName evidence="3">Type 4 secretion system PilS N-terminal domain-containing protein</fullName>
    </recommendedName>
</protein>
<organism evidence="1 2">
    <name type="scientific">Acetobacter lambici</name>
    <dbReference type="NCBI Taxonomy" id="1332824"/>
    <lineage>
        <taxon>Bacteria</taxon>
        <taxon>Pseudomonadati</taxon>
        <taxon>Pseudomonadota</taxon>
        <taxon>Alphaproteobacteria</taxon>
        <taxon>Acetobacterales</taxon>
        <taxon>Acetobacteraceae</taxon>
        <taxon>Acetobacter</taxon>
    </lineage>
</organism>
<dbReference type="SUPFAM" id="SSF54523">
    <property type="entry name" value="Pili subunits"/>
    <property type="match status" value="1"/>
</dbReference>
<comment type="caution">
    <text evidence="1">The sequence shown here is derived from an EMBL/GenBank/DDBJ whole genome shotgun (WGS) entry which is preliminary data.</text>
</comment>
<evidence type="ECO:0008006" key="3">
    <source>
        <dbReference type="Google" id="ProtNLM"/>
    </source>
</evidence>
<proteinExistence type="predicted"/>
<gene>
    <name evidence="1" type="ORF">NKW50_10195</name>
</gene>
<evidence type="ECO:0000313" key="1">
    <source>
        <dbReference type="EMBL" id="MCP1258959.1"/>
    </source>
</evidence>
<dbReference type="InterPro" id="IPR045584">
    <property type="entry name" value="Pilin-like"/>
</dbReference>
<accession>A0ABT1F5D1</accession>
<dbReference type="Gene3D" id="3.30.1690.10">
    <property type="entry name" value="TcpA-like pilin"/>
    <property type="match status" value="1"/>
</dbReference>
<evidence type="ECO:0000313" key="2">
    <source>
        <dbReference type="Proteomes" id="UP001523528"/>
    </source>
</evidence>
<dbReference type="Proteomes" id="UP001523528">
    <property type="component" value="Unassembled WGS sequence"/>
</dbReference>
<reference evidence="1 2" key="1">
    <citation type="submission" date="2022-06" db="EMBL/GenBank/DDBJ databases">
        <title>Acetobacer genomes from food samples.</title>
        <authorList>
            <person name="Sombolestani A."/>
        </authorList>
    </citation>
    <scope>NUCLEOTIDE SEQUENCE [LARGE SCALE GENOMIC DNA]</scope>
    <source>
        <strain evidence="1 2">R-83285</strain>
    </source>
</reference>
<dbReference type="Pfam" id="PF05307">
    <property type="entry name" value="Bundlin"/>
    <property type="match status" value="1"/>
</dbReference>
<dbReference type="EMBL" id="JAMYZZ010000018">
    <property type="protein sequence ID" value="MCP1258959.1"/>
    <property type="molecule type" value="Genomic_DNA"/>
</dbReference>
<name>A0ABT1F5D1_9PROT</name>